<dbReference type="InterPro" id="IPR008928">
    <property type="entry name" value="6-hairpin_glycosidase_sf"/>
</dbReference>
<proteinExistence type="predicted"/>
<sequence>MLRPLNRKNAVIDRKALVRRHNVTFDDIDPRAPLTLGNGDFAFTADVTGLQTVPDAYPAPGRYVEQPGTLLGTQSSWGWHSTPVETEPALRTSLKEYASPHGPVRYVDLAGKTSATALDGGTAQETWLRNNPHRLMLGAVALAPESVGSGEIRAGDIRPVRQELDLWTGELSSSFRIGAAAFDVRTVVHPDRDTLAVSIRSTGSHPPAVRIAFPHGSEDWGNAADWTHPERHSSELQSGTGGWEIRRTLDATKYCVHVCAPGATLVRRGAHDFLLSGQAGEATFTIDFSPSCESRGRHGSRDAPSFDDTSLAAARHWERHWSQGGMVDFSGSTDPRAVELERRVILSQYLTAVNGSGAVPPQETGLMVNSWRGRFHLEMHWWHAAHFPVWGRPKLLERSLNWYFYILTRSRETAREQGFPGARWPKQVGPDGRESPSDIGPFLIWQQPHPIYLAELMWRCTGSLEDAGRLAPLVFETAAFMAAYAARTPDGATLGPPLVPAQESYGFMRGDVENPTFELAYWRWALETAQKWRRRLGLPEVPEWSETARGMVSPHVAGGVYSAISVPPFTIRTDHPSMLAALGFVPATGFIDPGTMSRTLDSVLADWDWDSTWGWDYPMIAMTATRLGRPDDALDALLMDRGKNTYLANGHNFQTDALPVYLPGNGGLLAAVALMAAGYDGSAASPGFPADGGWQVAVEGIHPMP</sequence>
<name>A0A2V5LAX8_9MICC</name>
<reference evidence="1 2" key="1">
    <citation type="submission" date="2018-05" db="EMBL/GenBank/DDBJ databases">
        <title>Genetic diversity of glacier-inhabiting Cryobacterium bacteria in China and description of Cryobacterium mengkeensis sp. nov. and Arthrobacter glacialis sp. nov.</title>
        <authorList>
            <person name="Liu Q."/>
            <person name="Xin Y.-H."/>
        </authorList>
    </citation>
    <scope>NUCLEOTIDE SEQUENCE [LARGE SCALE GENOMIC DNA]</scope>
    <source>
        <strain evidence="1 2">LI2</strain>
    </source>
</reference>
<dbReference type="InterPro" id="IPR012341">
    <property type="entry name" value="6hp_glycosidase-like_sf"/>
</dbReference>
<dbReference type="OrthoDB" id="127395at2"/>
<dbReference type="AlphaFoldDB" id="A0A2V5LAX8"/>
<dbReference type="SUPFAM" id="SSF48208">
    <property type="entry name" value="Six-hairpin glycosidases"/>
    <property type="match status" value="1"/>
</dbReference>
<evidence type="ECO:0008006" key="3">
    <source>
        <dbReference type="Google" id="ProtNLM"/>
    </source>
</evidence>
<comment type="caution">
    <text evidence="1">The sequence shown here is derived from an EMBL/GenBank/DDBJ whole genome shotgun (WGS) entry which is preliminary data.</text>
</comment>
<dbReference type="Gene3D" id="1.50.10.10">
    <property type="match status" value="1"/>
</dbReference>
<keyword evidence="2" id="KW-1185">Reference proteome</keyword>
<dbReference type="GO" id="GO:0005975">
    <property type="term" value="P:carbohydrate metabolic process"/>
    <property type="evidence" value="ECO:0007669"/>
    <property type="project" value="InterPro"/>
</dbReference>
<gene>
    <name evidence="1" type="ORF">CVV68_08885</name>
</gene>
<organism evidence="1 2">
    <name type="scientific">Arthrobacter livingstonensis</name>
    <dbReference type="NCBI Taxonomy" id="670078"/>
    <lineage>
        <taxon>Bacteria</taxon>
        <taxon>Bacillati</taxon>
        <taxon>Actinomycetota</taxon>
        <taxon>Actinomycetes</taxon>
        <taxon>Micrococcales</taxon>
        <taxon>Micrococcaceae</taxon>
        <taxon>Arthrobacter</taxon>
    </lineage>
</organism>
<accession>A0A2V5LAX8</accession>
<evidence type="ECO:0000313" key="1">
    <source>
        <dbReference type="EMBL" id="PYI67962.1"/>
    </source>
</evidence>
<protein>
    <recommendedName>
        <fullName evidence="3">Glycoside hydrolase family 65</fullName>
    </recommendedName>
</protein>
<dbReference type="Proteomes" id="UP000247832">
    <property type="component" value="Unassembled WGS sequence"/>
</dbReference>
<evidence type="ECO:0000313" key="2">
    <source>
        <dbReference type="Proteomes" id="UP000247832"/>
    </source>
</evidence>
<dbReference type="EMBL" id="QJVD01000007">
    <property type="protein sequence ID" value="PYI67962.1"/>
    <property type="molecule type" value="Genomic_DNA"/>
</dbReference>